<keyword evidence="1" id="KW-0472">Membrane</keyword>
<dbReference type="STRING" id="469383.Cwoe_3766"/>
<feature type="transmembrane region" description="Helical" evidence="1">
    <location>
        <begin position="156"/>
        <end position="177"/>
    </location>
</feature>
<dbReference type="KEGG" id="cwo:Cwoe_3766"/>
<name>D3F2B7_CONWI</name>
<feature type="transmembrane region" description="Helical" evidence="1">
    <location>
        <begin position="73"/>
        <end position="93"/>
    </location>
</feature>
<reference evidence="2 3" key="1">
    <citation type="journal article" date="2010" name="Stand. Genomic Sci.">
        <title>Complete genome sequence of Conexibacter woesei type strain (ID131577).</title>
        <authorList>
            <person name="Pukall R."/>
            <person name="Lapidus A."/>
            <person name="Glavina Del Rio T."/>
            <person name="Copeland A."/>
            <person name="Tice H."/>
            <person name="Cheng J.-F."/>
            <person name="Lucas S."/>
            <person name="Chen F."/>
            <person name="Nolan M."/>
            <person name="Bruce D."/>
            <person name="Goodwin L."/>
            <person name="Pitluck S."/>
            <person name="Mavromatis K."/>
            <person name="Ivanova N."/>
            <person name="Ovchinnikova G."/>
            <person name="Pati A."/>
            <person name="Chen A."/>
            <person name="Palaniappan K."/>
            <person name="Land M."/>
            <person name="Hauser L."/>
            <person name="Chang Y.-J."/>
            <person name="Jeffries C.D."/>
            <person name="Chain P."/>
            <person name="Meincke L."/>
            <person name="Sims D."/>
            <person name="Brettin T."/>
            <person name="Detter J.C."/>
            <person name="Rohde M."/>
            <person name="Goeker M."/>
            <person name="Bristow J."/>
            <person name="Eisen J.A."/>
            <person name="Markowitz V."/>
            <person name="Kyrpides N.C."/>
            <person name="Klenk H.-P."/>
            <person name="Hugenholtz P."/>
        </authorList>
    </citation>
    <scope>NUCLEOTIDE SEQUENCE [LARGE SCALE GENOMIC DNA]</scope>
    <source>
        <strain evidence="3">DSM 14684 / CIP 108061 / JCM 11494 / NBRC 100937 / ID131577</strain>
    </source>
</reference>
<evidence type="ECO:0000256" key="1">
    <source>
        <dbReference type="SAM" id="Phobius"/>
    </source>
</evidence>
<dbReference type="eggNOG" id="COG1277">
    <property type="taxonomic scope" value="Bacteria"/>
</dbReference>
<organism evidence="2 3">
    <name type="scientific">Conexibacter woesei (strain DSM 14684 / CCUG 47730 / CIP 108061 / JCM 11494 / NBRC 100937 / ID131577)</name>
    <dbReference type="NCBI Taxonomy" id="469383"/>
    <lineage>
        <taxon>Bacteria</taxon>
        <taxon>Bacillati</taxon>
        <taxon>Actinomycetota</taxon>
        <taxon>Thermoleophilia</taxon>
        <taxon>Solirubrobacterales</taxon>
        <taxon>Conexibacteraceae</taxon>
        <taxon>Conexibacter</taxon>
    </lineage>
</organism>
<reference evidence="3" key="2">
    <citation type="submission" date="2010-01" db="EMBL/GenBank/DDBJ databases">
        <title>The complete genome of Conexibacter woesei DSM 14684.</title>
        <authorList>
            <consortium name="US DOE Joint Genome Institute (JGI-PGF)"/>
            <person name="Lucas S."/>
            <person name="Copeland A."/>
            <person name="Lapidus A."/>
            <person name="Glavina del Rio T."/>
            <person name="Dalin E."/>
            <person name="Tice H."/>
            <person name="Bruce D."/>
            <person name="Goodwin L."/>
            <person name="Pitluck S."/>
            <person name="Kyrpides N."/>
            <person name="Mavromatis K."/>
            <person name="Ivanova N."/>
            <person name="Mikhailova N."/>
            <person name="Chertkov O."/>
            <person name="Brettin T."/>
            <person name="Detter J.C."/>
            <person name="Han C."/>
            <person name="Larimer F."/>
            <person name="Land M."/>
            <person name="Hauser L."/>
            <person name="Markowitz V."/>
            <person name="Cheng J.-F."/>
            <person name="Hugenholtz P."/>
            <person name="Woyke T."/>
            <person name="Wu D."/>
            <person name="Pukall R."/>
            <person name="Steenblock K."/>
            <person name="Schneider S."/>
            <person name="Klenk H.-P."/>
            <person name="Eisen J.A."/>
        </authorList>
    </citation>
    <scope>NUCLEOTIDE SEQUENCE [LARGE SCALE GENOMIC DNA]</scope>
    <source>
        <strain evidence="3">DSM 14684 / CIP 108061 / JCM 11494 / NBRC 100937 / ID131577</strain>
    </source>
</reference>
<feature type="transmembrane region" description="Helical" evidence="1">
    <location>
        <begin position="27"/>
        <end position="48"/>
    </location>
</feature>
<feature type="transmembrane region" description="Helical" evidence="1">
    <location>
        <begin position="184"/>
        <end position="202"/>
    </location>
</feature>
<gene>
    <name evidence="2" type="ordered locus">Cwoe_3766</name>
</gene>
<dbReference type="AlphaFoldDB" id="D3F2B7"/>
<keyword evidence="1" id="KW-1133">Transmembrane helix</keyword>
<protein>
    <recommendedName>
        <fullName evidence="4">ABC transporter transmembrane protein</fullName>
    </recommendedName>
</protein>
<evidence type="ECO:0000313" key="3">
    <source>
        <dbReference type="Proteomes" id="UP000008229"/>
    </source>
</evidence>
<accession>D3F2B7</accession>
<dbReference type="Proteomes" id="UP000008229">
    <property type="component" value="Chromosome"/>
</dbReference>
<sequence length="256" mass="27286">MSAVGVTPGRVLRSEWIKLNTLRSTKITFAAAVALMVGFGILICWDTVRGFESMAASARADFDVTERALGGRMFAELAIGVLGVMAITGEYATGMIRATLAAVPRRLPVLWTKLGLFAGVTFAVMTTASFVSFFAGNAILSEHWDFSLSDPGVLRSVIGVGVVLTFVCLFGTALGFIVRNTAGAISTLFAILMVLPIVAQFSEWVSAHLPTGAMHSLVRARIEDGMLRPLPAFLLLCAYLAVAIAGAVWTLLRRDA</sequence>
<dbReference type="RefSeq" id="WP_012935234.1">
    <property type="nucleotide sequence ID" value="NC_013739.1"/>
</dbReference>
<evidence type="ECO:0000313" key="2">
    <source>
        <dbReference type="EMBL" id="ADB52183.1"/>
    </source>
</evidence>
<feature type="transmembrane region" description="Helical" evidence="1">
    <location>
        <begin position="114"/>
        <end position="136"/>
    </location>
</feature>
<proteinExistence type="predicted"/>
<keyword evidence="3" id="KW-1185">Reference proteome</keyword>
<dbReference type="EMBL" id="CP001854">
    <property type="protein sequence ID" value="ADB52183.1"/>
    <property type="molecule type" value="Genomic_DNA"/>
</dbReference>
<evidence type="ECO:0008006" key="4">
    <source>
        <dbReference type="Google" id="ProtNLM"/>
    </source>
</evidence>
<dbReference type="HOGENOM" id="CLU_051674_1_1_11"/>
<dbReference type="OrthoDB" id="3297477at2"/>
<keyword evidence="1" id="KW-0812">Transmembrane</keyword>
<feature type="transmembrane region" description="Helical" evidence="1">
    <location>
        <begin position="232"/>
        <end position="252"/>
    </location>
</feature>